<dbReference type="EMBL" id="CM002924">
    <property type="protein sequence ID" value="KGN57176.1"/>
    <property type="molecule type" value="Genomic_DNA"/>
</dbReference>
<reference evidence="1 2" key="3">
    <citation type="journal article" date="2010" name="BMC Genomics">
        <title>Transcriptome sequencing and comparative analysis of cucumber flowers with different sex types.</title>
        <authorList>
            <person name="Guo S."/>
            <person name="Zheng Y."/>
            <person name="Joung J.G."/>
            <person name="Liu S."/>
            <person name="Zhang Z."/>
            <person name="Crasta O.R."/>
            <person name="Sobral B.W."/>
            <person name="Xu Y."/>
            <person name="Huang S."/>
            <person name="Fei Z."/>
        </authorList>
    </citation>
    <scope>NUCLEOTIDE SEQUENCE [LARGE SCALE GENOMIC DNA]</scope>
    <source>
        <strain evidence="2">cv. 9930</strain>
    </source>
</reference>
<proteinExistence type="predicted"/>
<accession>A0A0A0LAR7</accession>
<organism evidence="1 2">
    <name type="scientific">Cucumis sativus</name>
    <name type="common">Cucumber</name>
    <dbReference type="NCBI Taxonomy" id="3659"/>
    <lineage>
        <taxon>Eukaryota</taxon>
        <taxon>Viridiplantae</taxon>
        <taxon>Streptophyta</taxon>
        <taxon>Embryophyta</taxon>
        <taxon>Tracheophyta</taxon>
        <taxon>Spermatophyta</taxon>
        <taxon>Magnoliopsida</taxon>
        <taxon>eudicotyledons</taxon>
        <taxon>Gunneridae</taxon>
        <taxon>Pentapetalae</taxon>
        <taxon>rosids</taxon>
        <taxon>fabids</taxon>
        <taxon>Cucurbitales</taxon>
        <taxon>Cucurbitaceae</taxon>
        <taxon>Benincaseae</taxon>
        <taxon>Cucumis</taxon>
    </lineage>
</organism>
<dbReference type="AlphaFoldDB" id="A0A0A0LAR7"/>
<evidence type="ECO:0000313" key="1">
    <source>
        <dbReference type="EMBL" id="KGN57176.1"/>
    </source>
</evidence>
<protein>
    <submittedName>
        <fullName evidence="1">Uncharacterized protein</fullName>
    </submittedName>
</protein>
<reference evidence="1 2" key="2">
    <citation type="journal article" date="2009" name="PLoS ONE">
        <title>An integrated genetic and cytogenetic map of the cucumber genome.</title>
        <authorList>
            <person name="Ren Y."/>
            <person name="Zhang Z."/>
            <person name="Liu J."/>
            <person name="Staub J.E."/>
            <person name="Han Y."/>
            <person name="Cheng Z."/>
            <person name="Li X."/>
            <person name="Lu J."/>
            <person name="Miao H."/>
            <person name="Kang H."/>
            <person name="Xie B."/>
            <person name="Gu X."/>
            <person name="Wang X."/>
            <person name="Du Y."/>
            <person name="Jin W."/>
            <person name="Huang S."/>
        </authorList>
    </citation>
    <scope>NUCLEOTIDE SEQUENCE [LARGE SCALE GENOMIC DNA]</scope>
    <source>
        <strain evidence="2">cv. 9930</strain>
    </source>
</reference>
<evidence type="ECO:0000313" key="2">
    <source>
        <dbReference type="Proteomes" id="UP000029981"/>
    </source>
</evidence>
<sequence length="108" mass="11735">MWQRGVGHEATCNPTPGLVPKKLFHHNYCVPAHLGQLGHPQLAKPLKSPPLNKLRSVPFSLSLSLSLSPCHRSLLYNSVSFLPSLAVTGGLDLICEVKKAVRTGFVVE</sequence>
<gene>
    <name evidence="1" type="ORF">Csa_3G168380</name>
</gene>
<keyword evidence="2" id="KW-1185">Reference proteome</keyword>
<reference evidence="1 2" key="4">
    <citation type="journal article" date="2011" name="BMC Genomics">
        <title>RNA-Seq improves annotation of protein-coding genes in the cucumber genome.</title>
        <authorList>
            <person name="Li Z."/>
            <person name="Zhang Z."/>
            <person name="Yan P."/>
            <person name="Huang S."/>
            <person name="Fei Z."/>
            <person name="Lin K."/>
        </authorList>
    </citation>
    <scope>NUCLEOTIDE SEQUENCE [LARGE SCALE GENOMIC DNA]</scope>
    <source>
        <strain evidence="2">cv. 9930</strain>
    </source>
</reference>
<dbReference type="Proteomes" id="UP000029981">
    <property type="component" value="Chromosome 3"/>
</dbReference>
<dbReference type="Gramene" id="KGN57176">
    <property type="protein sequence ID" value="KGN57176"/>
    <property type="gene ID" value="Csa_3G168380"/>
</dbReference>
<reference evidence="1 2" key="1">
    <citation type="journal article" date="2009" name="Nat. Genet.">
        <title>The genome of the cucumber, Cucumis sativus L.</title>
        <authorList>
            <person name="Huang S."/>
            <person name="Li R."/>
            <person name="Zhang Z."/>
            <person name="Li L."/>
            <person name="Gu X."/>
            <person name="Fan W."/>
            <person name="Lucas W.J."/>
            <person name="Wang X."/>
            <person name="Xie B."/>
            <person name="Ni P."/>
            <person name="Ren Y."/>
            <person name="Zhu H."/>
            <person name="Li J."/>
            <person name="Lin K."/>
            <person name="Jin W."/>
            <person name="Fei Z."/>
            <person name="Li G."/>
            <person name="Staub J."/>
            <person name="Kilian A."/>
            <person name="van der Vossen E.A."/>
            <person name="Wu Y."/>
            <person name="Guo J."/>
            <person name="He J."/>
            <person name="Jia Z."/>
            <person name="Ren Y."/>
            <person name="Tian G."/>
            <person name="Lu Y."/>
            <person name="Ruan J."/>
            <person name="Qian W."/>
            <person name="Wang M."/>
            <person name="Huang Q."/>
            <person name="Li B."/>
            <person name="Xuan Z."/>
            <person name="Cao J."/>
            <person name="Asan"/>
            <person name="Wu Z."/>
            <person name="Zhang J."/>
            <person name="Cai Q."/>
            <person name="Bai Y."/>
            <person name="Zhao B."/>
            <person name="Han Y."/>
            <person name="Li Y."/>
            <person name="Li X."/>
            <person name="Wang S."/>
            <person name="Shi Q."/>
            <person name="Liu S."/>
            <person name="Cho W.K."/>
            <person name="Kim J.Y."/>
            <person name="Xu Y."/>
            <person name="Heller-Uszynska K."/>
            <person name="Miao H."/>
            <person name="Cheng Z."/>
            <person name="Zhang S."/>
            <person name="Wu J."/>
            <person name="Yang Y."/>
            <person name="Kang H."/>
            <person name="Li M."/>
            <person name="Liang H."/>
            <person name="Ren X."/>
            <person name="Shi Z."/>
            <person name="Wen M."/>
            <person name="Jian M."/>
            <person name="Yang H."/>
            <person name="Zhang G."/>
            <person name="Yang Z."/>
            <person name="Chen R."/>
            <person name="Liu S."/>
            <person name="Li J."/>
            <person name="Ma L."/>
            <person name="Liu H."/>
            <person name="Zhou Y."/>
            <person name="Zhao J."/>
            <person name="Fang X."/>
            <person name="Li G."/>
            <person name="Fang L."/>
            <person name="Li Y."/>
            <person name="Liu D."/>
            <person name="Zheng H."/>
            <person name="Zhang Y."/>
            <person name="Qin N."/>
            <person name="Li Z."/>
            <person name="Yang G."/>
            <person name="Yang S."/>
            <person name="Bolund L."/>
            <person name="Kristiansen K."/>
            <person name="Zheng H."/>
            <person name="Li S."/>
            <person name="Zhang X."/>
            <person name="Yang H."/>
            <person name="Wang J."/>
            <person name="Sun R."/>
            <person name="Zhang B."/>
            <person name="Jiang S."/>
            <person name="Wang J."/>
            <person name="Du Y."/>
            <person name="Li S."/>
        </authorList>
    </citation>
    <scope>NUCLEOTIDE SEQUENCE [LARGE SCALE GENOMIC DNA]</scope>
    <source>
        <strain evidence="2">cv. 9930</strain>
    </source>
</reference>
<name>A0A0A0LAR7_CUCSA</name>